<dbReference type="GeneID" id="89968986"/>
<organism evidence="10 11">
    <name type="scientific">Exophiala bonariae</name>
    <dbReference type="NCBI Taxonomy" id="1690606"/>
    <lineage>
        <taxon>Eukaryota</taxon>
        <taxon>Fungi</taxon>
        <taxon>Dikarya</taxon>
        <taxon>Ascomycota</taxon>
        <taxon>Pezizomycotina</taxon>
        <taxon>Eurotiomycetes</taxon>
        <taxon>Chaetothyriomycetidae</taxon>
        <taxon>Chaetothyriales</taxon>
        <taxon>Herpotrichiellaceae</taxon>
        <taxon>Exophiala</taxon>
    </lineage>
</organism>
<dbReference type="GO" id="GO:0005634">
    <property type="term" value="C:nucleus"/>
    <property type="evidence" value="ECO:0007669"/>
    <property type="project" value="UniProtKB-SubCell"/>
</dbReference>
<feature type="region of interest" description="Disordered" evidence="8">
    <location>
        <begin position="1"/>
        <end position="68"/>
    </location>
</feature>
<proteinExistence type="predicted"/>
<dbReference type="GO" id="GO:0008270">
    <property type="term" value="F:zinc ion binding"/>
    <property type="evidence" value="ECO:0007669"/>
    <property type="project" value="UniProtKB-KW"/>
</dbReference>
<feature type="compositionally biased region" description="Basic residues" evidence="8">
    <location>
        <begin position="361"/>
        <end position="372"/>
    </location>
</feature>
<evidence type="ECO:0000256" key="1">
    <source>
        <dbReference type="ARBA" id="ARBA00004123"/>
    </source>
</evidence>
<evidence type="ECO:0000256" key="2">
    <source>
        <dbReference type="ARBA" id="ARBA00022723"/>
    </source>
</evidence>
<dbReference type="Pfam" id="PF24537">
    <property type="entry name" value="zf-C2H2_fungi"/>
    <property type="match status" value="1"/>
</dbReference>
<dbReference type="AlphaFoldDB" id="A0AAV9NS30"/>
<feature type="region of interest" description="Disordered" evidence="8">
    <location>
        <begin position="329"/>
        <end position="424"/>
    </location>
</feature>
<dbReference type="PROSITE" id="PS00028">
    <property type="entry name" value="ZINC_FINGER_C2H2_1"/>
    <property type="match status" value="1"/>
</dbReference>
<feature type="compositionally biased region" description="Low complexity" evidence="8">
    <location>
        <begin position="24"/>
        <end position="37"/>
    </location>
</feature>
<dbReference type="EMBL" id="JAVRRD010000001">
    <property type="protein sequence ID" value="KAK5064930.1"/>
    <property type="molecule type" value="Genomic_DNA"/>
</dbReference>
<keyword evidence="5" id="KW-0862">Zinc</keyword>
<dbReference type="SMART" id="SM00355">
    <property type="entry name" value="ZnF_C2H2"/>
    <property type="match status" value="3"/>
</dbReference>
<comment type="subcellular location">
    <subcellularLocation>
        <location evidence="1">Nucleus</location>
    </subcellularLocation>
</comment>
<keyword evidence="3" id="KW-0677">Repeat</keyword>
<dbReference type="RefSeq" id="XP_064712254.1">
    <property type="nucleotide sequence ID" value="XM_064844394.1"/>
</dbReference>
<feature type="region of interest" description="Disordered" evidence="8">
    <location>
        <begin position="674"/>
        <end position="713"/>
    </location>
</feature>
<protein>
    <recommendedName>
        <fullName evidence="9">C2H2-type domain-containing protein</fullName>
    </recommendedName>
</protein>
<evidence type="ECO:0000313" key="11">
    <source>
        <dbReference type="Proteomes" id="UP001358417"/>
    </source>
</evidence>
<dbReference type="Gene3D" id="3.30.160.60">
    <property type="entry name" value="Classic Zinc Finger"/>
    <property type="match status" value="1"/>
</dbReference>
<sequence>MDIHRIPTHVVRTPSQRNDAAAPQSPRTTSRSSSQPSHDILHPRGAMTIPGARFDDAPPPLPPPRFNEELAHGIDVAWSWGNSNPFDYNKKHLAPIQPGSSLYGSYREPHGPSISLRRPDDMDLDDEEDHRRGSTVSTLRSPSPAESRLGGHIPSLIRRPPSPTTLNQRLHGEMPLAQQNFNRSSQAYDQRVLSKIGKSNSPPRHQRSSSTESTTFAQKLSLQIKDAQGSLPSTNELSAASFDPVTRWISSPVSAGLSPGARPGWRDYGMGHRSPSIDSAATSLVLDPELFVQPRASALTSSVGSLMGTDDGASFVSQSHRGSYDQGIFAESEPDLGTDEPEDQAFRNLNLGDSQQQVGRRPSKQGMKRRARSPPDVSRDDKSPSRGTPTELFQKLSAGSYSHSPVARYQPKHGSVSSTSSSVRHNSYASSLALSIAGSSMTSVSSFDRLSPLDPSQPPYITSAIPVSSPATSIAPSRNLPTQLPLDAHSPIRKMSLQSAVNESRLPPATRIGNYFMCDCCPKKPKKFDTEEELRTHQMEKQYTCQYCNNRFKNKNEAERHQNSLHLRRHSWSCAAISSYEAAFHPTSPPTTSTPTSQTDSCGYCGEEFSNYPQPDWNRRIDHLTNVHKFGECNQAKKFFRADHFRQHLKHSHAGQSGKWTNMLETVCLREEFPQDNAGVSPTGSDSSPGRGPSSLLDPPMGGATINEVHDET</sequence>
<dbReference type="InterPro" id="IPR036236">
    <property type="entry name" value="Znf_C2H2_sf"/>
</dbReference>
<keyword evidence="2" id="KW-0479">Metal-binding</keyword>
<feature type="domain" description="C2H2-type" evidence="9">
    <location>
        <begin position="543"/>
        <end position="571"/>
    </location>
</feature>
<reference evidence="10 11" key="1">
    <citation type="submission" date="2023-08" db="EMBL/GenBank/DDBJ databases">
        <title>Black Yeasts Isolated from many extreme environments.</title>
        <authorList>
            <person name="Coleine C."/>
            <person name="Stajich J.E."/>
            <person name="Selbmann L."/>
        </authorList>
    </citation>
    <scope>NUCLEOTIDE SEQUENCE [LARGE SCALE GENOMIC DNA]</scope>
    <source>
        <strain evidence="10 11">CCFEE 5792</strain>
    </source>
</reference>
<name>A0AAV9NS30_9EURO</name>
<evidence type="ECO:0000256" key="4">
    <source>
        <dbReference type="ARBA" id="ARBA00022771"/>
    </source>
</evidence>
<evidence type="ECO:0000313" key="10">
    <source>
        <dbReference type="EMBL" id="KAK5064930.1"/>
    </source>
</evidence>
<evidence type="ECO:0000256" key="5">
    <source>
        <dbReference type="ARBA" id="ARBA00022833"/>
    </source>
</evidence>
<evidence type="ECO:0000256" key="3">
    <source>
        <dbReference type="ARBA" id="ARBA00022737"/>
    </source>
</evidence>
<evidence type="ECO:0000256" key="6">
    <source>
        <dbReference type="ARBA" id="ARBA00023242"/>
    </source>
</evidence>
<dbReference type="PROSITE" id="PS50157">
    <property type="entry name" value="ZINC_FINGER_C2H2_2"/>
    <property type="match status" value="1"/>
</dbReference>
<feature type="compositionally biased region" description="Low complexity" evidence="8">
    <location>
        <begin position="415"/>
        <end position="424"/>
    </location>
</feature>
<feature type="compositionally biased region" description="Acidic residues" evidence="8">
    <location>
        <begin position="332"/>
        <end position="343"/>
    </location>
</feature>
<keyword evidence="11" id="KW-1185">Reference proteome</keyword>
<keyword evidence="6" id="KW-0539">Nucleus</keyword>
<dbReference type="InterPro" id="IPR057026">
    <property type="entry name" value="Znf-C2H2_ascomycetes"/>
</dbReference>
<dbReference type="SUPFAM" id="SSF57667">
    <property type="entry name" value="beta-beta-alpha zinc fingers"/>
    <property type="match status" value="1"/>
</dbReference>
<evidence type="ECO:0000256" key="7">
    <source>
        <dbReference type="PROSITE-ProRule" id="PRU00042"/>
    </source>
</evidence>
<feature type="compositionally biased region" description="Low complexity" evidence="8">
    <location>
        <begin position="681"/>
        <end position="700"/>
    </location>
</feature>
<dbReference type="PANTHER" id="PTHR16515:SF49">
    <property type="entry name" value="GASTRULA ZINC FINGER PROTEIN XLCGF49.1-LIKE-RELATED"/>
    <property type="match status" value="1"/>
</dbReference>
<feature type="region of interest" description="Disordered" evidence="8">
    <location>
        <begin position="194"/>
        <end position="216"/>
    </location>
</feature>
<evidence type="ECO:0000259" key="9">
    <source>
        <dbReference type="PROSITE" id="PS50157"/>
    </source>
</evidence>
<dbReference type="PANTHER" id="PTHR16515">
    <property type="entry name" value="PR DOMAIN ZINC FINGER PROTEIN"/>
    <property type="match status" value="1"/>
</dbReference>
<feature type="compositionally biased region" description="Polar residues" evidence="8">
    <location>
        <begin position="197"/>
        <end position="216"/>
    </location>
</feature>
<evidence type="ECO:0000256" key="8">
    <source>
        <dbReference type="SAM" id="MobiDB-lite"/>
    </source>
</evidence>
<comment type="caution">
    <text evidence="10">The sequence shown here is derived from an EMBL/GenBank/DDBJ whole genome shotgun (WGS) entry which is preliminary data.</text>
</comment>
<accession>A0AAV9NS30</accession>
<keyword evidence="4 7" id="KW-0863">Zinc-finger</keyword>
<gene>
    <name evidence="10" type="ORF">LTR84_000764</name>
</gene>
<feature type="region of interest" description="Disordered" evidence="8">
    <location>
        <begin position="100"/>
        <end position="168"/>
    </location>
</feature>
<dbReference type="InterPro" id="IPR013087">
    <property type="entry name" value="Znf_C2H2_type"/>
</dbReference>
<dbReference type="InterPro" id="IPR050331">
    <property type="entry name" value="Zinc_finger"/>
</dbReference>
<dbReference type="Proteomes" id="UP001358417">
    <property type="component" value="Unassembled WGS sequence"/>
</dbReference>